<evidence type="ECO:0000256" key="1">
    <source>
        <dbReference type="SAM" id="Phobius"/>
    </source>
</evidence>
<feature type="transmembrane region" description="Helical" evidence="1">
    <location>
        <begin position="198"/>
        <end position="218"/>
    </location>
</feature>
<dbReference type="Proteomes" id="UP001611383">
    <property type="component" value="Chromosome"/>
</dbReference>
<sequence length="242" mass="27187">MDARQPPGRLRWWQRPWIAPLASISILFIAFSLPPYLSLNPERSRVPPPDNFAAYYPLLVAHVVFGSVALLTTSPQVWPWFRQRYPVAHRLIGRVYVLGGVLPAGITGLIIGAVSPYGPLARVSSVLMASLWLLFTVTGYRMGRQRQYVEHRRWMIRSFALTASIITNRLWGVIAFLVLSPQLDTTFEGSEKMLTWTIAGLTTWLGWVVPLLIAEWWLDRGESARHGARRPASVVRSATGAA</sequence>
<keyword evidence="1" id="KW-0472">Membrane</keyword>
<keyword evidence="1" id="KW-1133">Transmembrane helix</keyword>
<name>A0ABY9XC63_9BACT</name>
<keyword evidence="3" id="KW-1185">Reference proteome</keyword>
<feature type="transmembrane region" description="Helical" evidence="1">
    <location>
        <begin position="95"/>
        <end position="114"/>
    </location>
</feature>
<accession>A0ABY9XC63</accession>
<feature type="transmembrane region" description="Helical" evidence="1">
    <location>
        <begin position="12"/>
        <end position="33"/>
    </location>
</feature>
<proteinExistence type="predicted"/>
<feature type="transmembrane region" description="Helical" evidence="1">
    <location>
        <begin position="53"/>
        <end position="74"/>
    </location>
</feature>
<evidence type="ECO:0000313" key="3">
    <source>
        <dbReference type="Proteomes" id="UP001611383"/>
    </source>
</evidence>
<gene>
    <name evidence="2" type="ORF">F0U60_45105</name>
</gene>
<reference evidence="2 3" key="1">
    <citation type="submission" date="2019-08" db="EMBL/GenBank/DDBJ databases">
        <title>Archangium and Cystobacter genomes.</title>
        <authorList>
            <person name="Chen I.-C.K."/>
            <person name="Wielgoss S."/>
        </authorList>
    </citation>
    <scope>NUCLEOTIDE SEQUENCE [LARGE SCALE GENOMIC DNA]</scope>
    <source>
        <strain evidence="2 3">Cbm 6</strain>
    </source>
</reference>
<feature type="transmembrane region" description="Helical" evidence="1">
    <location>
        <begin position="120"/>
        <end position="142"/>
    </location>
</feature>
<keyword evidence="1" id="KW-0812">Transmembrane</keyword>
<dbReference type="Pfam" id="PF10067">
    <property type="entry name" value="DUF2306"/>
    <property type="match status" value="1"/>
</dbReference>
<evidence type="ECO:0000313" key="2">
    <source>
        <dbReference type="EMBL" id="WNG52938.1"/>
    </source>
</evidence>
<dbReference type="InterPro" id="IPR018750">
    <property type="entry name" value="DUF2306_membrane"/>
</dbReference>
<organism evidence="2 3">
    <name type="scientific">Archangium minus</name>
    <dbReference type="NCBI Taxonomy" id="83450"/>
    <lineage>
        <taxon>Bacteria</taxon>
        <taxon>Pseudomonadati</taxon>
        <taxon>Myxococcota</taxon>
        <taxon>Myxococcia</taxon>
        <taxon>Myxococcales</taxon>
        <taxon>Cystobacterineae</taxon>
        <taxon>Archangiaceae</taxon>
        <taxon>Archangium</taxon>
    </lineage>
</organism>
<feature type="transmembrane region" description="Helical" evidence="1">
    <location>
        <begin position="154"/>
        <end position="178"/>
    </location>
</feature>
<dbReference type="EMBL" id="CP043494">
    <property type="protein sequence ID" value="WNG52938.1"/>
    <property type="molecule type" value="Genomic_DNA"/>
</dbReference>
<protein>
    <submittedName>
        <fullName evidence="2">DUF2306 domain-containing protein</fullName>
    </submittedName>
</protein>